<reference evidence="1 2" key="1">
    <citation type="submission" date="2020-08" db="EMBL/GenBank/DDBJ databases">
        <title>Genomic Encyclopedia of Type Strains, Phase IV (KMG-IV): sequencing the most valuable type-strain genomes for metagenomic binning, comparative biology and taxonomic classification.</title>
        <authorList>
            <person name="Goeker M."/>
        </authorList>
    </citation>
    <scope>NUCLEOTIDE SEQUENCE [LARGE SCALE GENOMIC DNA]</scope>
    <source>
        <strain evidence="1 2">DSM 27165</strain>
    </source>
</reference>
<proteinExistence type="predicted"/>
<accession>A0A840MJ00</accession>
<organism evidence="1 2">
    <name type="scientific">Chitinivorax tropicus</name>
    <dbReference type="NCBI Taxonomy" id="714531"/>
    <lineage>
        <taxon>Bacteria</taxon>
        <taxon>Pseudomonadati</taxon>
        <taxon>Pseudomonadota</taxon>
        <taxon>Betaproteobacteria</taxon>
        <taxon>Chitinivorax</taxon>
    </lineage>
</organism>
<keyword evidence="2" id="KW-1185">Reference proteome</keyword>
<name>A0A840MJ00_9PROT</name>
<evidence type="ECO:0000313" key="1">
    <source>
        <dbReference type="EMBL" id="MBB5017169.1"/>
    </source>
</evidence>
<protein>
    <recommendedName>
        <fullName evidence="3">Transposase</fullName>
    </recommendedName>
</protein>
<evidence type="ECO:0000313" key="2">
    <source>
        <dbReference type="Proteomes" id="UP000575898"/>
    </source>
</evidence>
<comment type="caution">
    <text evidence="1">The sequence shown here is derived from an EMBL/GenBank/DDBJ whole genome shotgun (WGS) entry which is preliminary data.</text>
</comment>
<dbReference type="AlphaFoldDB" id="A0A840MJ00"/>
<gene>
    <name evidence="1" type="ORF">HNQ59_000431</name>
</gene>
<sequence>MLHLLVDSTGIEMLGNGEWKTKPHGAEYRQPWHKVHLGINAETKMHGLKRQDEKVVARRFDGQVAELQVRAALLNHFSILGHPCKVPVA</sequence>
<dbReference type="Proteomes" id="UP000575898">
    <property type="component" value="Unassembled WGS sequence"/>
</dbReference>
<evidence type="ECO:0008006" key="3">
    <source>
        <dbReference type="Google" id="ProtNLM"/>
    </source>
</evidence>
<dbReference type="EMBL" id="JACHHY010000002">
    <property type="protein sequence ID" value="MBB5017169.1"/>
    <property type="molecule type" value="Genomic_DNA"/>
</dbReference>